<sequence length="124" mass="13967">MKYKDHISYLLYLTLALISSVTLSAIKKSAPLPEIHRIKSLKFEFTDSIGFIERDLDLAQVAEKGSNYSCLFNPVTKKISALESKSLIQLDIHATEPIRFAIKKCKNIEMQECVIFQTLSGSSL</sequence>
<reference evidence="1" key="1">
    <citation type="submission" date="2007-07" db="EMBL/GenBank/DDBJ databases">
        <title>PCAP assembly of the Caenorhabditis remanei genome.</title>
        <authorList>
            <consortium name="The Caenorhabditis remanei Sequencing Consortium"/>
            <person name="Wilson R.K."/>
        </authorList>
    </citation>
    <scope>NUCLEOTIDE SEQUENCE [LARGE SCALE GENOMIC DNA]</scope>
    <source>
        <strain evidence="1">PB4641</strain>
    </source>
</reference>
<dbReference type="HOGENOM" id="CLU_2006000_0_0_1"/>
<dbReference type="Proteomes" id="UP000008281">
    <property type="component" value="Unassembled WGS sequence"/>
</dbReference>
<evidence type="ECO:0000313" key="2">
    <source>
        <dbReference type="Proteomes" id="UP000008281"/>
    </source>
</evidence>
<dbReference type="EMBL" id="DS269726">
    <property type="protein sequence ID" value="EFO87990.1"/>
    <property type="molecule type" value="Genomic_DNA"/>
</dbReference>
<evidence type="ECO:0000313" key="1">
    <source>
        <dbReference type="EMBL" id="EFO87990.1"/>
    </source>
</evidence>
<gene>
    <name evidence="1" type="ORF">CRE_02752</name>
</gene>
<name>E3NRH7_CAERE</name>
<proteinExistence type="predicted"/>
<keyword evidence="2" id="KW-1185">Reference proteome</keyword>
<accession>E3NRH7</accession>
<organism evidence="2">
    <name type="scientific">Caenorhabditis remanei</name>
    <name type="common">Caenorhabditis vulgaris</name>
    <dbReference type="NCBI Taxonomy" id="31234"/>
    <lineage>
        <taxon>Eukaryota</taxon>
        <taxon>Metazoa</taxon>
        <taxon>Ecdysozoa</taxon>
        <taxon>Nematoda</taxon>
        <taxon>Chromadorea</taxon>
        <taxon>Rhabditida</taxon>
        <taxon>Rhabditina</taxon>
        <taxon>Rhabditomorpha</taxon>
        <taxon>Rhabditoidea</taxon>
        <taxon>Rhabditidae</taxon>
        <taxon>Peloderinae</taxon>
        <taxon>Caenorhabditis</taxon>
    </lineage>
</organism>
<protein>
    <submittedName>
        <fullName evidence="1">Uncharacterized protein</fullName>
    </submittedName>
</protein>
<dbReference type="InParanoid" id="E3NRH7"/>
<dbReference type="AlphaFoldDB" id="E3NRH7"/>